<dbReference type="AlphaFoldDB" id="A0AAU9R6Z7"/>
<gene>
    <name evidence="1" type="ORF">TAV2_LOCUS2825</name>
</gene>
<dbReference type="Proteomes" id="UP000836841">
    <property type="component" value="Chromosome 1"/>
</dbReference>
<protein>
    <submittedName>
        <fullName evidence="1">Uncharacterized protein</fullName>
    </submittedName>
</protein>
<reference evidence="1 2" key="1">
    <citation type="submission" date="2022-03" db="EMBL/GenBank/DDBJ databases">
        <authorList>
            <person name="Nunn A."/>
            <person name="Chopra R."/>
            <person name="Nunn A."/>
            <person name="Contreras Garrido A."/>
        </authorList>
    </citation>
    <scope>NUCLEOTIDE SEQUENCE [LARGE SCALE GENOMIC DNA]</scope>
</reference>
<keyword evidence="2" id="KW-1185">Reference proteome</keyword>
<evidence type="ECO:0000313" key="1">
    <source>
        <dbReference type="EMBL" id="CAH2035125.1"/>
    </source>
</evidence>
<accession>A0AAU9R6Z7</accession>
<evidence type="ECO:0000313" key="2">
    <source>
        <dbReference type="Proteomes" id="UP000836841"/>
    </source>
</evidence>
<sequence length="64" mass="7718">MCKAKTNQVKYNISEERRYWSSVKTPKYYDYIIFKSLEEDISRIRPMQVDQLLQINIKSTSLIL</sequence>
<proteinExistence type="predicted"/>
<dbReference type="EMBL" id="OU466857">
    <property type="protein sequence ID" value="CAH2035125.1"/>
    <property type="molecule type" value="Genomic_DNA"/>
</dbReference>
<organism evidence="1 2">
    <name type="scientific">Thlaspi arvense</name>
    <name type="common">Field penny-cress</name>
    <dbReference type="NCBI Taxonomy" id="13288"/>
    <lineage>
        <taxon>Eukaryota</taxon>
        <taxon>Viridiplantae</taxon>
        <taxon>Streptophyta</taxon>
        <taxon>Embryophyta</taxon>
        <taxon>Tracheophyta</taxon>
        <taxon>Spermatophyta</taxon>
        <taxon>Magnoliopsida</taxon>
        <taxon>eudicotyledons</taxon>
        <taxon>Gunneridae</taxon>
        <taxon>Pentapetalae</taxon>
        <taxon>rosids</taxon>
        <taxon>malvids</taxon>
        <taxon>Brassicales</taxon>
        <taxon>Brassicaceae</taxon>
        <taxon>Thlaspideae</taxon>
        <taxon>Thlaspi</taxon>
    </lineage>
</organism>
<name>A0AAU9R6Z7_THLAR</name>